<keyword evidence="2" id="KW-0812">Transmembrane</keyword>
<evidence type="ECO:0000313" key="4">
    <source>
        <dbReference type="Proteomes" id="UP000824250"/>
    </source>
</evidence>
<dbReference type="EMBL" id="DVGC01000041">
    <property type="protein sequence ID" value="HIR05814.1"/>
    <property type="molecule type" value="Genomic_DNA"/>
</dbReference>
<keyword evidence="2" id="KW-0472">Membrane</keyword>
<feature type="transmembrane region" description="Helical" evidence="2">
    <location>
        <begin position="6"/>
        <end position="24"/>
    </location>
</feature>
<dbReference type="AlphaFoldDB" id="A0A9D1A4Z0"/>
<evidence type="ECO:0000313" key="3">
    <source>
        <dbReference type="EMBL" id="HIR05814.1"/>
    </source>
</evidence>
<feature type="transmembrane region" description="Helical" evidence="2">
    <location>
        <begin position="69"/>
        <end position="87"/>
    </location>
</feature>
<feature type="compositionally biased region" description="Basic and acidic residues" evidence="1">
    <location>
        <begin position="108"/>
        <end position="124"/>
    </location>
</feature>
<reference evidence="3" key="2">
    <citation type="journal article" date="2021" name="PeerJ">
        <title>Extensive microbial diversity within the chicken gut microbiome revealed by metagenomics and culture.</title>
        <authorList>
            <person name="Gilroy R."/>
            <person name="Ravi A."/>
            <person name="Getino M."/>
            <person name="Pursley I."/>
            <person name="Horton D.L."/>
            <person name="Alikhan N.F."/>
            <person name="Baker D."/>
            <person name="Gharbi K."/>
            <person name="Hall N."/>
            <person name="Watson M."/>
            <person name="Adriaenssens E.M."/>
            <person name="Foster-Nyarko E."/>
            <person name="Jarju S."/>
            <person name="Secka A."/>
            <person name="Antonio M."/>
            <person name="Oren A."/>
            <person name="Chaudhuri R.R."/>
            <person name="La Ragione R."/>
            <person name="Hildebrand F."/>
            <person name="Pallen M.J."/>
        </authorList>
    </citation>
    <scope>NUCLEOTIDE SEQUENCE</scope>
    <source>
        <strain evidence="3">CHK180-2868</strain>
    </source>
</reference>
<reference evidence="3" key="1">
    <citation type="submission" date="2020-10" db="EMBL/GenBank/DDBJ databases">
        <authorList>
            <person name="Gilroy R."/>
        </authorList>
    </citation>
    <scope>NUCLEOTIDE SEQUENCE</scope>
    <source>
        <strain evidence="3">CHK180-2868</strain>
    </source>
</reference>
<organism evidence="3 4">
    <name type="scientific">Candidatus Copromonas faecavium</name>
    <name type="common">nom. illeg.</name>
    <dbReference type="NCBI Taxonomy" id="2840740"/>
    <lineage>
        <taxon>Bacteria</taxon>
        <taxon>Bacillati</taxon>
        <taxon>Bacillota</taxon>
        <taxon>Clostridia</taxon>
        <taxon>Lachnospirales</taxon>
        <taxon>Lachnospiraceae</taxon>
        <taxon>Candidatus Copromonas (nom. illeg.)</taxon>
    </lineage>
</organism>
<evidence type="ECO:0000256" key="2">
    <source>
        <dbReference type="SAM" id="Phobius"/>
    </source>
</evidence>
<proteinExistence type="predicted"/>
<protein>
    <submittedName>
        <fullName evidence="3">DUF2304 domain-containing protein</fullName>
    </submittedName>
</protein>
<keyword evidence="2" id="KW-1133">Transmembrane helix</keyword>
<accession>A0A9D1A4Z0</accession>
<sequence>MTMLLRVVLIVVSVATTWMILRRIRTSKMRIEDSIFWIGFSCMLILFSLFPQIVYLMTDLTGIQTPVNFIFLFIIFVLILRLFRITVKLSQLETRVREMAMHLALEEKKQEEAGQREQDARRLEAAGQENPGARNAGEGRAECESGEPGNAGCGSTESDNW</sequence>
<comment type="caution">
    <text evidence="3">The sequence shown here is derived from an EMBL/GenBank/DDBJ whole genome shotgun (WGS) entry which is preliminary data.</text>
</comment>
<name>A0A9D1A4Z0_9FIRM</name>
<dbReference type="Proteomes" id="UP000824250">
    <property type="component" value="Unassembled WGS sequence"/>
</dbReference>
<feature type="transmembrane region" description="Helical" evidence="2">
    <location>
        <begin position="36"/>
        <end position="57"/>
    </location>
</feature>
<dbReference type="InterPro" id="IPR019277">
    <property type="entry name" value="DUF2304"/>
</dbReference>
<dbReference type="Pfam" id="PF10066">
    <property type="entry name" value="DUF2304"/>
    <property type="match status" value="1"/>
</dbReference>
<feature type="region of interest" description="Disordered" evidence="1">
    <location>
        <begin position="108"/>
        <end position="161"/>
    </location>
</feature>
<evidence type="ECO:0000256" key="1">
    <source>
        <dbReference type="SAM" id="MobiDB-lite"/>
    </source>
</evidence>
<gene>
    <name evidence="3" type="ORF">IAB28_07595</name>
</gene>